<dbReference type="GeneID" id="18165895"/>
<dbReference type="VEuPathDB" id="FungiDB:CCM_03872"/>
<dbReference type="HOGENOM" id="CLU_033551_1_0_1"/>
<dbReference type="AlphaFoldDB" id="G3JCX1"/>
<dbReference type="RefSeq" id="XP_006669083.1">
    <property type="nucleotide sequence ID" value="XM_006669020.1"/>
</dbReference>
<keyword evidence="3" id="KW-1185">Reference proteome</keyword>
<dbReference type="OrthoDB" id="5552418at2759"/>
<dbReference type="eggNOG" id="ENOG502S0NF">
    <property type="taxonomic scope" value="Eukaryota"/>
</dbReference>
<sequence>MDEHNQSRRYSPSTLSDSQGTRYAPLGSSTSQHGLLPDVPAERYRHGQQQQLGLSTPARTLESNAGGDSQYYPDQISTFPGSTSLSAAQMSYGSDYNPGGADTGARQQHQTVGFGNYNASMMMYSVPQASTQTSIYNTPQYAPSLPPRNNPMASTPLLSTQADVNPSYFGEEQASPETTSLEHTANSGSAYYQDIPSSFHYTTGGAESSGGSVSGSGNSLTGVESFYQVADLGASSSGAMAESSRPDRTAEFEEKWQEYQRRLASVFLDVKNGNLEKAADGLLSVSFWLLSRVEELGLTEDDEDLHKDRLKLWQDFNHAWIALVFKQKKHMQQFDADDVVSQPLAIRTIKRMGDELIRLCDGIERHGLVDYQFGVWEDQIESLLEDCLNLFEDKEKEQKEARRRDEASCYGTLYGEFILEYQDFVQRAYHNINIVKTNTVRPLVVLVLVLVLACIRYCRQDKANAKICLEAIQPGSAHPYWRENNPGVKPTCPFISPLPSFLARAGRAYRDEGAEIASSALLDQGRSQNKNKIEQVTRLPLQYESPSVLGLTFAQPPWRMDGWAGPVLVPDQVPPSLVTERG</sequence>
<evidence type="ECO:0000256" key="1">
    <source>
        <dbReference type="SAM" id="MobiDB-lite"/>
    </source>
</evidence>
<feature type="region of interest" description="Disordered" evidence="1">
    <location>
        <begin position="1"/>
        <end position="78"/>
    </location>
</feature>
<dbReference type="EMBL" id="JH126401">
    <property type="protein sequence ID" value="EGX92499.1"/>
    <property type="molecule type" value="Genomic_DNA"/>
</dbReference>
<evidence type="ECO:0000313" key="2">
    <source>
        <dbReference type="EMBL" id="EGX92499.1"/>
    </source>
</evidence>
<proteinExistence type="predicted"/>
<feature type="compositionally biased region" description="Polar residues" evidence="1">
    <location>
        <begin position="8"/>
        <end position="33"/>
    </location>
</feature>
<dbReference type="Proteomes" id="UP000001610">
    <property type="component" value="Unassembled WGS sequence"/>
</dbReference>
<evidence type="ECO:0000313" key="3">
    <source>
        <dbReference type="Proteomes" id="UP000001610"/>
    </source>
</evidence>
<feature type="compositionally biased region" description="Polar residues" evidence="1">
    <location>
        <begin position="47"/>
        <end position="67"/>
    </location>
</feature>
<dbReference type="InParanoid" id="G3JCX1"/>
<protein>
    <submittedName>
        <fullName evidence="2">Uncharacterized protein</fullName>
    </submittedName>
</protein>
<dbReference type="KEGG" id="cmt:CCM_03872"/>
<gene>
    <name evidence="2" type="ORF">CCM_03872</name>
</gene>
<name>G3JCX1_CORMM</name>
<reference evidence="2 3" key="1">
    <citation type="journal article" date="2011" name="Genome Biol.">
        <title>Genome sequence of the insect pathogenic fungus Cordyceps militaris, a valued traditional Chinese medicine.</title>
        <authorList>
            <person name="Zheng P."/>
            <person name="Xia Y."/>
            <person name="Xiao G."/>
            <person name="Xiong C."/>
            <person name="Hu X."/>
            <person name="Zhang S."/>
            <person name="Zheng H."/>
            <person name="Huang Y."/>
            <person name="Zhou Y."/>
            <person name="Wang S."/>
            <person name="Zhao G.P."/>
            <person name="Liu X."/>
            <person name="St Leger R.J."/>
            <person name="Wang C."/>
        </authorList>
    </citation>
    <scope>NUCLEOTIDE SEQUENCE [LARGE SCALE GENOMIC DNA]</scope>
    <source>
        <strain evidence="2 3">CM01</strain>
    </source>
</reference>
<organism evidence="2 3">
    <name type="scientific">Cordyceps militaris (strain CM01)</name>
    <name type="common">Caterpillar fungus</name>
    <dbReference type="NCBI Taxonomy" id="983644"/>
    <lineage>
        <taxon>Eukaryota</taxon>
        <taxon>Fungi</taxon>
        <taxon>Dikarya</taxon>
        <taxon>Ascomycota</taxon>
        <taxon>Pezizomycotina</taxon>
        <taxon>Sordariomycetes</taxon>
        <taxon>Hypocreomycetidae</taxon>
        <taxon>Hypocreales</taxon>
        <taxon>Cordycipitaceae</taxon>
        <taxon>Cordyceps</taxon>
    </lineage>
</organism>
<accession>G3JCX1</accession>